<evidence type="ECO:0000313" key="13">
    <source>
        <dbReference type="EMBL" id="OAD00887.1"/>
    </source>
</evidence>
<dbReference type="PANTHER" id="PTHR23233">
    <property type="entry name" value="SAL-LIKE PROTEIN"/>
    <property type="match status" value="1"/>
</dbReference>
<evidence type="ECO:0000256" key="11">
    <source>
        <dbReference type="SAM" id="MobiDB-lite"/>
    </source>
</evidence>
<evidence type="ECO:0000259" key="12">
    <source>
        <dbReference type="PROSITE" id="PS50157"/>
    </source>
</evidence>
<keyword evidence="2" id="KW-0479">Metal-binding</keyword>
<dbReference type="VEuPathDB" id="FungiDB:MUCCIDRAFT_190269"/>
<evidence type="ECO:0000256" key="6">
    <source>
        <dbReference type="ARBA" id="ARBA00023015"/>
    </source>
</evidence>
<dbReference type="Proteomes" id="UP000077051">
    <property type="component" value="Unassembled WGS sequence"/>
</dbReference>
<evidence type="ECO:0000256" key="2">
    <source>
        <dbReference type="ARBA" id="ARBA00022723"/>
    </source>
</evidence>
<gene>
    <name evidence="13" type="ORF">MUCCIDRAFT_190269</name>
</gene>
<feature type="compositionally biased region" description="Polar residues" evidence="11">
    <location>
        <begin position="1"/>
        <end position="13"/>
    </location>
</feature>
<proteinExistence type="inferred from homology"/>
<evidence type="ECO:0000256" key="8">
    <source>
        <dbReference type="ARBA" id="ARBA00023242"/>
    </source>
</evidence>
<dbReference type="OrthoDB" id="6077919at2759"/>
<comment type="caution">
    <text evidence="13">The sequence shown here is derived from an EMBL/GenBank/DDBJ whole genome shotgun (WGS) entry which is preliminary data.</text>
</comment>
<evidence type="ECO:0000313" key="14">
    <source>
        <dbReference type="Proteomes" id="UP000077051"/>
    </source>
</evidence>
<keyword evidence="4 10" id="KW-0863">Zinc-finger</keyword>
<accession>A0A162YVE5</accession>
<dbReference type="EMBL" id="AMYB01000006">
    <property type="protein sequence ID" value="OAD00887.1"/>
    <property type="molecule type" value="Genomic_DNA"/>
</dbReference>
<comment type="subcellular location">
    <subcellularLocation>
        <location evidence="1">Nucleus</location>
    </subcellularLocation>
</comment>
<dbReference type="SMART" id="SM00355">
    <property type="entry name" value="ZnF_C2H2"/>
    <property type="match status" value="2"/>
</dbReference>
<dbReference type="Pfam" id="PF00096">
    <property type="entry name" value="zf-C2H2"/>
    <property type="match status" value="2"/>
</dbReference>
<dbReference type="PROSITE" id="PS00028">
    <property type="entry name" value="ZINC_FINGER_C2H2_1"/>
    <property type="match status" value="2"/>
</dbReference>
<dbReference type="PROSITE" id="PS50157">
    <property type="entry name" value="ZINC_FINGER_C2H2_2"/>
    <property type="match status" value="2"/>
</dbReference>
<dbReference type="GO" id="GO:0008270">
    <property type="term" value="F:zinc ion binding"/>
    <property type="evidence" value="ECO:0007669"/>
    <property type="project" value="UniProtKB-KW"/>
</dbReference>
<organism evidence="13 14">
    <name type="scientific">Mucor lusitanicus CBS 277.49</name>
    <dbReference type="NCBI Taxonomy" id="747725"/>
    <lineage>
        <taxon>Eukaryota</taxon>
        <taxon>Fungi</taxon>
        <taxon>Fungi incertae sedis</taxon>
        <taxon>Mucoromycota</taxon>
        <taxon>Mucoromycotina</taxon>
        <taxon>Mucoromycetes</taxon>
        <taxon>Mucorales</taxon>
        <taxon>Mucorineae</taxon>
        <taxon>Mucoraceae</taxon>
        <taxon>Mucor</taxon>
    </lineage>
</organism>
<evidence type="ECO:0000256" key="4">
    <source>
        <dbReference type="ARBA" id="ARBA00022771"/>
    </source>
</evidence>
<dbReference type="SUPFAM" id="SSF57667">
    <property type="entry name" value="beta-beta-alpha zinc fingers"/>
    <property type="match status" value="1"/>
</dbReference>
<keyword evidence="14" id="KW-1185">Reference proteome</keyword>
<keyword evidence="5" id="KW-0862">Zinc</keyword>
<dbReference type="GO" id="GO:0000981">
    <property type="term" value="F:DNA-binding transcription factor activity, RNA polymerase II-specific"/>
    <property type="evidence" value="ECO:0007669"/>
    <property type="project" value="TreeGrafter"/>
</dbReference>
<evidence type="ECO:0000256" key="7">
    <source>
        <dbReference type="ARBA" id="ARBA00023163"/>
    </source>
</evidence>
<dbReference type="GO" id="GO:0005634">
    <property type="term" value="C:nucleus"/>
    <property type="evidence" value="ECO:0007669"/>
    <property type="project" value="UniProtKB-SubCell"/>
</dbReference>
<dbReference type="InterPro" id="IPR036236">
    <property type="entry name" value="Znf_C2H2_sf"/>
</dbReference>
<name>A0A162YVE5_MUCCL</name>
<keyword evidence="6" id="KW-0805">Transcription regulation</keyword>
<reference evidence="13 14" key="1">
    <citation type="submission" date="2015-06" db="EMBL/GenBank/DDBJ databases">
        <title>Expansion of signal transduction pathways in fungi by whole-genome duplication.</title>
        <authorList>
            <consortium name="DOE Joint Genome Institute"/>
            <person name="Corrochano L.M."/>
            <person name="Kuo A."/>
            <person name="Marcet-Houben M."/>
            <person name="Polaino S."/>
            <person name="Salamov A."/>
            <person name="Villalobos J.M."/>
            <person name="Alvarez M.I."/>
            <person name="Avalos J."/>
            <person name="Benito E.P."/>
            <person name="Benoit I."/>
            <person name="Burger G."/>
            <person name="Camino L.P."/>
            <person name="Canovas D."/>
            <person name="Cerda-Olmedo E."/>
            <person name="Cheng J.-F."/>
            <person name="Dominguez A."/>
            <person name="Elias M."/>
            <person name="Eslava A.P."/>
            <person name="Glaser F."/>
            <person name="Grimwood J."/>
            <person name="Gutierrez G."/>
            <person name="Heitman J."/>
            <person name="Henrissat B."/>
            <person name="Iturriaga E.A."/>
            <person name="Lang B.F."/>
            <person name="Lavin J.L."/>
            <person name="Lee S."/>
            <person name="Li W."/>
            <person name="Lindquist E."/>
            <person name="Lopez-Garcia S."/>
            <person name="Luque E.M."/>
            <person name="Marcos A.T."/>
            <person name="Martin J."/>
            <person name="Mccluskey K."/>
            <person name="Medina H.R."/>
            <person name="Miralles-Duran A."/>
            <person name="Miyazaki A."/>
            <person name="Munoz-Torres E."/>
            <person name="Oguiza J.A."/>
            <person name="Ohm R."/>
            <person name="Olmedo M."/>
            <person name="Orejas M."/>
            <person name="Ortiz-Castellanos L."/>
            <person name="Pisabarro A.G."/>
            <person name="Rodriguez-Romero J."/>
            <person name="Ruiz-Herrera J."/>
            <person name="Ruiz-Vazquez R."/>
            <person name="Sanz C."/>
            <person name="Schackwitz W."/>
            <person name="Schmutz J."/>
            <person name="Shahriari M."/>
            <person name="Shelest E."/>
            <person name="Silva-Franco F."/>
            <person name="Soanes D."/>
            <person name="Syed K."/>
            <person name="Tagua V.G."/>
            <person name="Talbot N.J."/>
            <person name="Thon M."/>
            <person name="De Vries R.P."/>
            <person name="Wiebenga A."/>
            <person name="Yadav J.S."/>
            <person name="Braun E.L."/>
            <person name="Baker S."/>
            <person name="Garre V."/>
            <person name="Horwitz B."/>
            <person name="Torres-Martinez S."/>
            <person name="Idnurm A."/>
            <person name="Herrera-Estrella A."/>
            <person name="Gabaldon T."/>
            <person name="Grigoriev I.V."/>
        </authorList>
    </citation>
    <scope>NUCLEOTIDE SEQUENCE [LARGE SCALE GENOMIC DNA]</scope>
    <source>
        <strain evidence="13 14">CBS 277.49</strain>
    </source>
</reference>
<evidence type="ECO:0000256" key="5">
    <source>
        <dbReference type="ARBA" id="ARBA00022833"/>
    </source>
</evidence>
<dbReference type="PANTHER" id="PTHR23233:SF84">
    <property type="entry name" value="FI23031P1"/>
    <property type="match status" value="1"/>
</dbReference>
<evidence type="ECO:0000256" key="1">
    <source>
        <dbReference type="ARBA" id="ARBA00004123"/>
    </source>
</evidence>
<evidence type="ECO:0000256" key="3">
    <source>
        <dbReference type="ARBA" id="ARBA00022737"/>
    </source>
</evidence>
<dbReference type="STRING" id="747725.A0A162YVE5"/>
<keyword evidence="7" id="KW-0804">Transcription</keyword>
<dbReference type="FunFam" id="3.30.160.60:FF:000100">
    <property type="entry name" value="Zinc finger 45-like"/>
    <property type="match status" value="1"/>
</dbReference>
<feature type="domain" description="C2H2-type" evidence="12">
    <location>
        <begin position="40"/>
        <end position="67"/>
    </location>
</feature>
<keyword evidence="3" id="KW-0677">Repeat</keyword>
<dbReference type="AlphaFoldDB" id="A0A162YVE5"/>
<keyword evidence="8" id="KW-0539">Nucleus</keyword>
<feature type="compositionally biased region" description="Low complexity" evidence="11">
    <location>
        <begin position="145"/>
        <end position="166"/>
    </location>
</feature>
<protein>
    <submittedName>
        <fullName evidence="13">C2H2-type zinc finger transcription factor</fullName>
    </submittedName>
</protein>
<feature type="region of interest" description="Disordered" evidence="11">
    <location>
        <begin position="145"/>
        <end position="177"/>
    </location>
</feature>
<dbReference type="GO" id="GO:0000978">
    <property type="term" value="F:RNA polymerase II cis-regulatory region sequence-specific DNA binding"/>
    <property type="evidence" value="ECO:0007669"/>
    <property type="project" value="TreeGrafter"/>
</dbReference>
<comment type="similarity">
    <text evidence="9">Belongs to the sal C2H2-type zinc-finger protein family.</text>
</comment>
<evidence type="ECO:0000256" key="10">
    <source>
        <dbReference type="PROSITE-ProRule" id="PRU00042"/>
    </source>
</evidence>
<dbReference type="Gene3D" id="3.30.160.60">
    <property type="entry name" value="Classic Zinc Finger"/>
    <property type="match status" value="2"/>
</dbReference>
<dbReference type="InterPro" id="IPR051565">
    <property type="entry name" value="Sal_C2H2-zinc-finger"/>
</dbReference>
<dbReference type="InterPro" id="IPR013087">
    <property type="entry name" value="Znf_C2H2_type"/>
</dbReference>
<feature type="domain" description="C2H2-type" evidence="12">
    <location>
        <begin position="68"/>
        <end position="97"/>
    </location>
</feature>
<evidence type="ECO:0000256" key="9">
    <source>
        <dbReference type="ARBA" id="ARBA00038474"/>
    </source>
</evidence>
<feature type="region of interest" description="Disordered" evidence="11">
    <location>
        <begin position="1"/>
        <end position="20"/>
    </location>
</feature>
<sequence>MSSSFKQDQTLNASFDDEEEDQQPIFITSLSKSKANRKRYDCHLCSKFFTRPSALQTHIYTHTGEKPHGCDIPGCGRRFAVISNLRRHLRVHRPSNIRRRLTSQERREYVEKLIQKSTAICEGHANYNTFPSMCYGPTSPSSSSTSSMSSFSSSDDSSPSPASSPTRCLSPAPEPTSYRLLKPKMARPLCLTVQHLLN</sequence>